<evidence type="ECO:0000313" key="3">
    <source>
        <dbReference type="Proteomes" id="UP000305874"/>
    </source>
</evidence>
<protein>
    <submittedName>
        <fullName evidence="2">GGDEF-domain containing protein</fullName>
    </submittedName>
</protein>
<dbReference type="CDD" id="cd01948">
    <property type="entry name" value="EAL"/>
    <property type="match status" value="1"/>
</dbReference>
<dbReference type="PANTHER" id="PTHR33121:SF70">
    <property type="entry name" value="SIGNALING PROTEIN YKOW"/>
    <property type="match status" value="1"/>
</dbReference>
<reference evidence="2 3" key="1">
    <citation type="submission" date="2017-12" db="EMBL/GenBank/DDBJ databases">
        <authorList>
            <person name="Paulsen S."/>
            <person name="Gram L.K."/>
        </authorList>
    </citation>
    <scope>NUCLEOTIDE SEQUENCE [LARGE SCALE GENOMIC DNA]</scope>
    <source>
        <strain evidence="2 3">S2897</strain>
    </source>
</reference>
<dbReference type="PANTHER" id="PTHR33121">
    <property type="entry name" value="CYCLIC DI-GMP PHOSPHODIESTERASE PDEF"/>
    <property type="match status" value="1"/>
</dbReference>
<dbReference type="InterPro" id="IPR001633">
    <property type="entry name" value="EAL_dom"/>
</dbReference>
<dbReference type="PROSITE" id="PS50883">
    <property type="entry name" value="EAL"/>
    <property type="match status" value="1"/>
</dbReference>
<dbReference type="InterPro" id="IPR035919">
    <property type="entry name" value="EAL_sf"/>
</dbReference>
<feature type="domain" description="EAL" evidence="1">
    <location>
        <begin position="1"/>
        <end position="94"/>
    </location>
</feature>
<dbReference type="Proteomes" id="UP000305874">
    <property type="component" value="Unassembled WGS sequence"/>
</dbReference>
<reference evidence="3" key="2">
    <citation type="submission" date="2019-06" db="EMBL/GenBank/DDBJ databases">
        <title>Co-occurence of chitin degradation, pigmentation and bioactivity in marine Pseudoalteromonas.</title>
        <authorList>
            <person name="Sonnenschein E.C."/>
            <person name="Bech P.K."/>
        </authorList>
    </citation>
    <scope>NUCLEOTIDE SEQUENCE [LARGE SCALE GENOMIC DNA]</scope>
    <source>
        <strain evidence="3">S2897</strain>
    </source>
</reference>
<gene>
    <name evidence="2" type="ORF">CWC05_24195</name>
</gene>
<dbReference type="InterPro" id="IPR050706">
    <property type="entry name" value="Cyclic-di-GMP_PDE-like"/>
</dbReference>
<sequence>AEESNLILELGDWILLESCRQMSAWHNAGMKKVKISVNVSGIQLKHRPVAQWVTDTLEKTGLPASSLMLEITESTFITASDKIIEELEACRRAG</sequence>
<evidence type="ECO:0000259" key="1">
    <source>
        <dbReference type="PROSITE" id="PS50883"/>
    </source>
</evidence>
<dbReference type="RefSeq" id="WP_138549522.1">
    <property type="nucleotide sequence ID" value="NZ_PNCG01001149.1"/>
</dbReference>
<feature type="non-terminal residue" evidence="2">
    <location>
        <position position="94"/>
    </location>
</feature>
<dbReference type="EMBL" id="PNCG01001149">
    <property type="protein sequence ID" value="TMP65108.1"/>
    <property type="molecule type" value="Genomic_DNA"/>
</dbReference>
<name>A0A5S3Y060_9GAMM</name>
<feature type="non-terminal residue" evidence="2">
    <location>
        <position position="1"/>
    </location>
</feature>
<dbReference type="GO" id="GO:0071111">
    <property type="term" value="F:cyclic-guanylate-specific phosphodiesterase activity"/>
    <property type="evidence" value="ECO:0007669"/>
    <property type="project" value="InterPro"/>
</dbReference>
<dbReference type="AlphaFoldDB" id="A0A5S3Y060"/>
<proteinExistence type="predicted"/>
<dbReference type="Gene3D" id="3.20.20.450">
    <property type="entry name" value="EAL domain"/>
    <property type="match status" value="1"/>
</dbReference>
<comment type="caution">
    <text evidence="2">The sequence shown here is derived from an EMBL/GenBank/DDBJ whole genome shotgun (WGS) entry which is preliminary data.</text>
</comment>
<dbReference type="Pfam" id="PF00563">
    <property type="entry name" value="EAL"/>
    <property type="match status" value="1"/>
</dbReference>
<accession>A0A5S3Y060</accession>
<organism evidence="2 3">
    <name type="scientific">Pseudoalteromonas ruthenica</name>
    <dbReference type="NCBI Taxonomy" id="151081"/>
    <lineage>
        <taxon>Bacteria</taxon>
        <taxon>Pseudomonadati</taxon>
        <taxon>Pseudomonadota</taxon>
        <taxon>Gammaproteobacteria</taxon>
        <taxon>Alteromonadales</taxon>
        <taxon>Pseudoalteromonadaceae</taxon>
        <taxon>Pseudoalteromonas</taxon>
    </lineage>
</organism>
<evidence type="ECO:0000313" key="2">
    <source>
        <dbReference type="EMBL" id="TMP65108.1"/>
    </source>
</evidence>
<dbReference type="SUPFAM" id="SSF141868">
    <property type="entry name" value="EAL domain-like"/>
    <property type="match status" value="1"/>
</dbReference>